<keyword evidence="1" id="KW-0472">Membrane</keyword>
<dbReference type="OrthoDB" id="1442507at2"/>
<accession>A0A238U8I9</accession>
<dbReference type="Proteomes" id="UP000215214">
    <property type="component" value="Chromosome TJEJU"/>
</dbReference>
<evidence type="ECO:0000313" key="3">
    <source>
        <dbReference type="Proteomes" id="UP000215214"/>
    </source>
</evidence>
<dbReference type="EMBL" id="LT899436">
    <property type="protein sequence ID" value="SNR15422.1"/>
    <property type="molecule type" value="Genomic_DNA"/>
</dbReference>
<evidence type="ECO:0000256" key="1">
    <source>
        <dbReference type="SAM" id="Phobius"/>
    </source>
</evidence>
<keyword evidence="3" id="KW-1185">Reference proteome</keyword>
<feature type="transmembrane region" description="Helical" evidence="1">
    <location>
        <begin position="103"/>
        <end position="128"/>
    </location>
</feature>
<evidence type="ECO:0008006" key="4">
    <source>
        <dbReference type="Google" id="ProtNLM"/>
    </source>
</evidence>
<sequence length="135" mass="16042">MDHNKEQKSLERFSEKYIKELEVEVPPLNFTSSVMDTIIQQEIESAKVYEYTPLISKRTWIILSTFFTIIIVFVLRTSPSSIFSNFNYDLNFPSINIFEGIKFFTISKITSFILSFLLLMILSQFYFFKKVFERN</sequence>
<protein>
    <recommendedName>
        <fullName evidence="4">DUF1700 domain-containing protein</fullName>
    </recommendedName>
</protein>
<dbReference type="RefSeq" id="WP_095071135.1">
    <property type="nucleotide sequence ID" value="NZ_LT899436.1"/>
</dbReference>
<feature type="transmembrane region" description="Helical" evidence="1">
    <location>
        <begin position="60"/>
        <end position="83"/>
    </location>
</feature>
<dbReference type="KEGG" id="tje:TJEJU_1704"/>
<gene>
    <name evidence="2" type="ORF">TJEJU_1704</name>
</gene>
<keyword evidence="1" id="KW-1133">Transmembrane helix</keyword>
<proteinExistence type="predicted"/>
<keyword evidence="1" id="KW-0812">Transmembrane</keyword>
<evidence type="ECO:0000313" key="2">
    <source>
        <dbReference type="EMBL" id="SNR15422.1"/>
    </source>
</evidence>
<name>A0A238U8I9_9FLAO</name>
<dbReference type="AlphaFoldDB" id="A0A238U8I9"/>
<reference evidence="2 3" key="1">
    <citation type="submission" date="2017-07" db="EMBL/GenBank/DDBJ databases">
        <authorList>
            <person name="Sun Z.S."/>
            <person name="Albrecht U."/>
            <person name="Echele G."/>
            <person name="Lee C.C."/>
        </authorList>
    </citation>
    <scope>NUCLEOTIDE SEQUENCE [LARGE SCALE GENOMIC DNA]</scope>
    <source>
        <strain evidence="3">type strain: KCTC 22618</strain>
    </source>
</reference>
<organism evidence="2 3">
    <name type="scientific">Tenacibaculum jejuense</name>
    <dbReference type="NCBI Taxonomy" id="584609"/>
    <lineage>
        <taxon>Bacteria</taxon>
        <taxon>Pseudomonadati</taxon>
        <taxon>Bacteroidota</taxon>
        <taxon>Flavobacteriia</taxon>
        <taxon>Flavobacteriales</taxon>
        <taxon>Flavobacteriaceae</taxon>
        <taxon>Tenacibaculum</taxon>
    </lineage>
</organism>